<protein>
    <submittedName>
        <fullName evidence="5">PAS domain S-box-containing protein/diguanylate cyclase (GGDEF)-like protein</fullName>
    </submittedName>
</protein>
<dbReference type="SUPFAM" id="SSF55785">
    <property type="entry name" value="PYP-like sensor domain (PAS domain)"/>
    <property type="match status" value="2"/>
</dbReference>
<dbReference type="SUPFAM" id="SSF55073">
    <property type="entry name" value="Nucleotide cyclase"/>
    <property type="match status" value="1"/>
</dbReference>
<keyword evidence="1" id="KW-1133">Transmembrane helix</keyword>
<evidence type="ECO:0000313" key="5">
    <source>
        <dbReference type="EMBL" id="RZT76454.1"/>
    </source>
</evidence>
<proteinExistence type="predicted"/>
<evidence type="ECO:0000259" key="2">
    <source>
        <dbReference type="PROSITE" id="PS50112"/>
    </source>
</evidence>
<dbReference type="PROSITE" id="PS50113">
    <property type="entry name" value="PAC"/>
    <property type="match status" value="1"/>
</dbReference>
<dbReference type="CDD" id="cd12914">
    <property type="entry name" value="PDC1_DGC_like"/>
    <property type="match status" value="1"/>
</dbReference>
<dbReference type="InterPro" id="IPR000700">
    <property type="entry name" value="PAS-assoc_C"/>
</dbReference>
<dbReference type="InterPro" id="IPR043128">
    <property type="entry name" value="Rev_trsase/Diguanyl_cyclase"/>
</dbReference>
<dbReference type="InterPro" id="IPR013656">
    <property type="entry name" value="PAS_4"/>
</dbReference>
<dbReference type="Gene3D" id="3.30.450.20">
    <property type="entry name" value="PAS domain"/>
    <property type="match status" value="4"/>
</dbReference>
<dbReference type="SMART" id="SM00091">
    <property type="entry name" value="PAS"/>
    <property type="match status" value="2"/>
</dbReference>
<dbReference type="Gene3D" id="3.30.70.270">
    <property type="match status" value="1"/>
</dbReference>
<dbReference type="NCBIfam" id="TIGR00254">
    <property type="entry name" value="GGDEF"/>
    <property type="match status" value="1"/>
</dbReference>
<dbReference type="Proteomes" id="UP000292136">
    <property type="component" value="Unassembled WGS sequence"/>
</dbReference>
<feature type="domain" description="PAS" evidence="2">
    <location>
        <begin position="457"/>
        <end position="492"/>
    </location>
</feature>
<keyword evidence="1" id="KW-0812">Transmembrane</keyword>
<keyword evidence="6" id="KW-1185">Reference proteome</keyword>
<dbReference type="InterPro" id="IPR052155">
    <property type="entry name" value="Biofilm_reg_signaling"/>
</dbReference>
<dbReference type="CDD" id="cd12915">
    <property type="entry name" value="PDC2_DGC_like"/>
    <property type="match status" value="1"/>
</dbReference>
<keyword evidence="1" id="KW-0472">Membrane</keyword>
<comment type="caution">
    <text evidence="5">The sequence shown here is derived from an EMBL/GenBank/DDBJ whole genome shotgun (WGS) entry which is preliminary data.</text>
</comment>
<dbReference type="InterPro" id="IPR054327">
    <property type="entry name" value="His-kinase-like_sensor"/>
</dbReference>
<organism evidence="5 6">
    <name type="scientific">Azospira oryzae</name>
    <dbReference type="NCBI Taxonomy" id="146939"/>
    <lineage>
        <taxon>Bacteria</taxon>
        <taxon>Pseudomonadati</taxon>
        <taxon>Pseudomonadota</taxon>
        <taxon>Betaproteobacteria</taxon>
        <taxon>Rhodocyclales</taxon>
        <taxon>Rhodocyclaceae</taxon>
        <taxon>Azospira</taxon>
    </lineage>
</organism>
<feature type="transmembrane region" description="Helical" evidence="1">
    <location>
        <begin position="297"/>
        <end position="316"/>
    </location>
</feature>
<dbReference type="RefSeq" id="WP_165397509.1">
    <property type="nucleotide sequence ID" value="NZ_SHKM01000002.1"/>
</dbReference>
<dbReference type="Pfam" id="PF00990">
    <property type="entry name" value="GGDEF"/>
    <property type="match status" value="1"/>
</dbReference>
<name>A0ABY0IMM2_9RHOO</name>
<dbReference type="InterPro" id="IPR001610">
    <property type="entry name" value="PAC"/>
</dbReference>
<sequence>MKTDAPIRPQVSLRPIRRGVEALPLLLALLLSALLWAAVDIILAHEKERELEHGYRQLDYLRRTFQEHSHNTLTTADQILRLLKAEFEERPGTREFSEFRRALEHSSIFVQLGVIGADGELQWSNVPFKQVNLKDREHFQVHVDRDSGQVFISKPVLGRASGKWSIQLSRRLNHRDGSFAGVAVASVDPQYLARFYQDVGLQAGTVLGLIGHDRVLRVRVTDKETAIGQTLSDGAPLLRALHQGSDGRFRAPSSFDGTMRLYSYGQMPGLALSVVAGFDEAQVLAPYQERARSYRRITAASTAALLLTGLLLWWLLARLRQARQEVEAAHAVFSASPDPMVMLQRDPGGHFHYRYFNPAALTLAGRRAEEMQHHPLDQVLTPEDALRRQLMLEQTVRSGQVQEAEQTTTYPSGERTVRWTAVPVHDGSDHISHVALIGHDLTQLREEQRQLWLSDAIVAQTHEAVMVTDASERIFRVNPAFCLMTGYAPEEVEDHSPGLLASGVHDAEFYHHMHQALQSRGFWQGEVWQRHKDGHLFACLLDISTLRDGEGRLTHYVHVFSDITEQKHLAEQMEHLAHFDGLTQLPNRNLFQDRVCQALARAERNGTGLALMFMDLDGFKAVNDSAGHNTGDRLLVEVARRITSVLRKVDSVSRQGGDEFTVLLENLNNGQGIAETEEAARRIIAAINEPVLLDSRSFRVGASIGIAFYPADGDNVELLMARADAAMYQAKARGKNRHLCWTPELAPGEA</sequence>
<dbReference type="SMART" id="SM00086">
    <property type="entry name" value="PAC"/>
    <property type="match status" value="2"/>
</dbReference>
<dbReference type="Pfam" id="PF08448">
    <property type="entry name" value="PAS_4"/>
    <property type="match status" value="1"/>
</dbReference>
<dbReference type="SMART" id="SM00267">
    <property type="entry name" value="GGDEF"/>
    <property type="match status" value="1"/>
</dbReference>
<evidence type="ECO:0000256" key="1">
    <source>
        <dbReference type="SAM" id="Phobius"/>
    </source>
</evidence>
<feature type="domain" description="GGDEF" evidence="4">
    <location>
        <begin position="607"/>
        <end position="743"/>
    </location>
</feature>
<evidence type="ECO:0000313" key="6">
    <source>
        <dbReference type="Proteomes" id="UP000292136"/>
    </source>
</evidence>
<dbReference type="InterPro" id="IPR035965">
    <property type="entry name" value="PAS-like_dom_sf"/>
</dbReference>
<dbReference type="PROSITE" id="PS50112">
    <property type="entry name" value="PAS"/>
    <property type="match status" value="1"/>
</dbReference>
<dbReference type="PROSITE" id="PS50887">
    <property type="entry name" value="GGDEF"/>
    <property type="match status" value="1"/>
</dbReference>
<evidence type="ECO:0000259" key="3">
    <source>
        <dbReference type="PROSITE" id="PS50113"/>
    </source>
</evidence>
<dbReference type="PANTHER" id="PTHR44757">
    <property type="entry name" value="DIGUANYLATE CYCLASE DGCP"/>
    <property type="match status" value="1"/>
</dbReference>
<dbReference type="CDD" id="cd01949">
    <property type="entry name" value="GGDEF"/>
    <property type="match status" value="1"/>
</dbReference>
<dbReference type="InterPro" id="IPR029787">
    <property type="entry name" value="Nucleotide_cyclase"/>
</dbReference>
<dbReference type="InterPro" id="IPR000160">
    <property type="entry name" value="GGDEF_dom"/>
</dbReference>
<dbReference type="EMBL" id="SHKM01000002">
    <property type="protein sequence ID" value="RZT76454.1"/>
    <property type="molecule type" value="Genomic_DNA"/>
</dbReference>
<feature type="domain" description="PAC" evidence="3">
    <location>
        <begin position="523"/>
        <end position="575"/>
    </location>
</feature>
<evidence type="ECO:0000259" key="4">
    <source>
        <dbReference type="PROSITE" id="PS50887"/>
    </source>
</evidence>
<dbReference type="InterPro" id="IPR000014">
    <property type="entry name" value="PAS"/>
</dbReference>
<gene>
    <name evidence="5" type="ORF">EV678_2331</name>
</gene>
<reference evidence="5 6" key="1">
    <citation type="submission" date="2019-02" db="EMBL/GenBank/DDBJ databases">
        <title>Genomic Encyclopedia of Type Strains, Phase IV (KMG-IV): sequencing the most valuable type-strain genomes for metagenomic binning, comparative biology and taxonomic classification.</title>
        <authorList>
            <person name="Goeker M."/>
        </authorList>
    </citation>
    <scope>NUCLEOTIDE SEQUENCE [LARGE SCALE GENOMIC DNA]</scope>
    <source>
        <strain evidence="5 6">DSM 21223</strain>
    </source>
</reference>
<dbReference type="Pfam" id="PF22588">
    <property type="entry name" value="dCache_1_like"/>
    <property type="match status" value="1"/>
</dbReference>
<accession>A0ABY0IMM2</accession>
<dbReference type="Pfam" id="PF13426">
    <property type="entry name" value="PAS_9"/>
    <property type="match status" value="1"/>
</dbReference>
<dbReference type="NCBIfam" id="TIGR00229">
    <property type="entry name" value="sensory_box"/>
    <property type="match status" value="2"/>
</dbReference>
<feature type="transmembrane region" description="Helical" evidence="1">
    <location>
        <begin position="22"/>
        <end position="43"/>
    </location>
</feature>
<dbReference type="PANTHER" id="PTHR44757:SF2">
    <property type="entry name" value="BIOFILM ARCHITECTURE MAINTENANCE PROTEIN MBAA"/>
    <property type="match status" value="1"/>
</dbReference>
<dbReference type="CDD" id="cd00130">
    <property type="entry name" value="PAS"/>
    <property type="match status" value="2"/>
</dbReference>